<evidence type="ECO:0000256" key="2">
    <source>
        <dbReference type="ARBA" id="ARBA00022723"/>
    </source>
</evidence>
<dbReference type="InterPro" id="IPR045054">
    <property type="entry name" value="P4HA-like"/>
</dbReference>
<organism evidence="8">
    <name type="scientific">Attheya septentrionalis</name>
    <dbReference type="NCBI Taxonomy" id="420275"/>
    <lineage>
        <taxon>Eukaryota</taxon>
        <taxon>Sar</taxon>
        <taxon>Stramenopiles</taxon>
        <taxon>Ochrophyta</taxon>
        <taxon>Bacillariophyta</taxon>
        <taxon>Coscinodiscophyceae</taxon>
        <taxon>Chaetocerotophycidae</taxon>
        <taxon>Chaetocerotales</taxon>
        <taxon>Attheyaceae</taxon>
        <taxon>Attheya</taxon>
    </lineage>
</organism>
<dbReference type="GO" id="GO:0005783">
    <property type="term" value="C:endoplasmic reticulum"/>
    <property type="evidence" value="ECO:0007669"/>
    <property type="project" value="TreeGrafter"/>
</dbReference>
<protein>
    <recommendedName>
        <fullName evidence="7">Fe2OG dioxygenase domain-containing protein</fullName>
    </recommendedName>
</protein>
<dbReference type="GO" id="GO:0031418">
    <property type="term" value="F:L-ascorbic acid binding"/>
    <property type="evidence" value="ECO:0007669"/>
    <property type="project" value="InterPro"/>
</dbReference>
<evidence type="ECO:0000256" key="5">
    <source>
        <dbReference type="ARBA" id="ARBA00023004"/>
    </source>
</evidence>
<dbReference type="AlphaFoldDB" id="A0A7S2UA87"/>
<evidence type="ECO:0000313" key="8">
    <source>
        <dbReference type="EMBL" id="CAD9813405.1"/>
    </source>
</evidence>
<evidence type="ECO:0000256" key="6">
    <source>
        <dbReference type="SAM" id="MobiDB-lite"/>
    </source>
</evidence>
<dbReference type="InterPro" id="IPR006620">
    <property type="entry name" value="Pro_4_hyd_alph"/>
</dbReference>
<dbReference type="PANTHER" id="PTHR10869">
    <property type="entry name" value="PROLYL 4-HYDROXYLASE ALPHA SUBUNIT"/>
    <property type="match status" value="1"/>
</dbReference>
<keyword evidence="4" id="KW-0560">Oxidoreductase</keyword>
<name>A0A7S2UA87_9STRA</name>
<sequence>MTSAGIPMSQVQHTPMGTGNNPFVPNVAPQLFPAPQQVPPVIPAIVPPIPVYNGVNPSYPGLHVLNSSPPVFCVDNFLSPEECDFLIASSLDSFAPAPVVGKGGGEVSETRTSSTCYLAREDLPLYMNKIMALTGKPLEHCELPQIGRYLPSQKYLQHFDAFDLGDEHGRRFASNGGQRTVTVLLYLNDVMNGGHTTFPSLNLEVKPRRGMAIVFFPATIDGYLDKMALHAALPAIDTKFVSQVWIRQGNYEGQPSKHLEYKMDIVGVKQMQQALASGVMVQNRLSTGLV</sequence>
<feature type="domain" description="Fe2OG dioxygenase" evidence="7">
    <location>
        <begin position="137"/>
        <end position="248"/>
    </location>
</feature>
<evidence type="ECO:0000256" key="1">
    <source>
        <dbReference type="ARBA" id="ARBA00001961"/>
    </source>
</evidence>
<dbReference type="GO" id="GO:0004656">
    <property type="term" value="F:procollagen-proline 4-dioxygenase activity"/>
    <property type="evidence" value="ECO:0007669"/>
    <property type="project" value="TreeGrafter"/>
</dbReference>
<dbReference type="EMBL" id="HBHQ01007827">
    <property type="protein sequence ID" value="CAD9813405.1"/>
    <property type="molecule type" value="Transcribed_RNA"/>
</dbReference>
<reference evidence="8" key="1">
    <citation type="submission" date="2021-01" db="EMBL/GenBank/DDBJ databases">
        <authorList>
            <person name="Corre E."/>
            <person name="Pelletier E."/>
            <person name="Niang G."/>
            <person name="Scheremetjew M."/>
            <person name="Finn R."/>
            <person name="Kale V."/>
            <person name="Holt S."/>
            <person name="Cochrane G."/>
            <person name="Meng A."/>
            <person name="Brown T."/>
            <person name="Cohen L."/>
        </authorList>
    </citation>
    <scope>NUCLEOTIDE SEQUENCE</scope>
    <source>
        <strain evidence="8">CCMP2084</strain>
    </source>
</reference>
<comment type="cofactor">
    <cofactor evidence="1">
        <name>L-ascorbate</name>
        <dbReference type="ChEBI" id="CHEBI:38290"/>
    </cofactor>
</comment>
<evidence type="ECO:0000259" key="7">
    <source>
        <dbReference type="PROSITE" id="PS51471"/>
    </source>
</evidence>
<accession>A0A7S2UA87</accession>
<keyword evidence="3" id="KW-0223">Dioxygenase</keyword>
<dbReference type="GO" id="GO:0005506">
    <property type="term" value="F:iron ion binding"/>
    <property type="evidence" value="ECO:0007669"/>
    <property type="project" value="InterPro"/>
</dbReference>
<keyword evidence="2" id="KW-0479">Metal-binding</keyword>
<dbReference type="InterPro" id="IPR005123">
    <property type="entry name" value="Oxoglu/Fe-dep_dioxygenase_dom"/>
</dbReference>
<dbReference type="InterPro" id="IPR044862">
    <property type="entry name" value="Pro_4_hyd_alph_FE2OG_OXY"/>
</dbReference>
<keyword evidence="5" id="KW-0408">Iron</keyword>
<dbReference type="Pfam" id="PF13640">
    <property type="entry name" value="2OG-FeII_Oxy_3"/>
    <property type="match status" value="1"/>
</dbReference>
<gene>
    <name evidence="8" type="ORF">ASEP1449_LOCUS5230</name>
</gene>
<dbReference type="SMART" id="SM00702">
    <property type="entry name" value="P4Hc"/>
    <property type="match status" value="1"/>
</dbReference>
<dbReference type="PANTHER" id="PTHR10869:SF229">
    <property type="entry name" value="PROLYL 4-HYDROXYLASE ALPHA SUBUNIT DOMAIN-CONTAINING PROTEIN"/>
    <property type="match status" value="1"/>
</dbReference>
<evidence type="ECO:0000256" key="3">
    <source>
        <dbReference type="ARBA" id="ARBA00022964"/>
    </source>
</evidence>
<evidence type="ECO:0000256" key="4">
    <source>
        <dbReference type="ARBA" id="ARBA00023002"/>
    </source>
</evidence>
<feature type="region of interest" description="Disordered" evidence="6">
    <location>
        <begin position="1"/>
        <end position="22"/>
    </location>
</feature>
<dbReference type="Gene3D" id="2.60.120.620">
    <property type="entry name" value="q2cbj1_9rhob like domain"/>
    <property type="match status" value="1"/>
</dbReference>
<proteinExistence type="predicted"/>
<dbReference type="PROSITE" id="PS51471">
    <property type="entry name" value="FE2OG_OXY"/>
    <property type="match status" value="1"/>
</dbReference>